<dbReference type="GO" id="GO:0006753">
    <property type="term" value="P:nucleoside phosphate metabolic process"/>
    <property type="evidence" value="ECO:0007669"/>
    <property type="project" value="TreeGrafter"/>
</dbReference>
<dbReference type="Proteomes" id="UP000094527">
    <property type="component" value="Unassembled WGS sequence"/>
</dbReference>
<organism evidence="13 14">
    <name type="scientific">Orchesella cincta</name>
    <name type="common">Springtail</name>
    <name type="synonym">Podura cincta</name>
    <dbReference type="NCBI Taxonomy" id="48709"/>
    <lineage>
        <taxon>Eukaryota</taxon>
        <taxon>Metazoa</taxon>
        <taxon>Ecdysozoa</taxon>
        <taxon>Arthropoda</taxon>
        <taxon>Hexapoda</taxon>
        <taxon>Collembola</taxon>
        <taxon>Entomobryomorpha</taxon>
        <taxon>Entomobryoidea</taxon>
        <taxon>Orchesellidae</taxon>
        <taxon>Orchesellinae</taxon>
        <taxon>Orchesella</taxon>
    </lineage>
</organism>
<dbReference type="PROSITE" id="PS51462">
    <property type="entry name" value="NUDIX"/>
    <property type="match status" value="1"/>
</dbReference>
<dbReference type="GO" id="GO:0008768">
    <property type="term" value="F:UDP-sugar diphosphatase activity"/>
    <property type="evidence" value="ECO:0007669"/>
    <property type="project" value="UniProtKB-EC"/>
</dbReference>
<protein>
    <recommendedName>
        <fullName evidence="10">Uridine diphosphate glucose pyrophosphatase NUDT14</fullName>
        <ecNumber evidence="9">3.6.1.45</ecNumber>
    </recommendedName>
    <alternativeName>
        <fullName evidence="11">Nucleoside diphosphate-linked moiety X motif 14</fullName>
    </alternativeName>
</protein>
<dbReference type="InterPro" id="IPR015797">
    <property type="entry name" value="NUDIX_hydrolase-like_dom_sf"/>
</dbReference>
<evidence type="ECO:0000256" key="7">
    <source>
        <dbReference type="ARBA" id="ARBA00051086"/>
    </source>
</evidence>
<evidence type="ECO:0000259" key="12">
    <source>
        <dbReference type="PROSITE" id="PS51462"/>
    </source>
</evidence>
<evidence type="ECO:0000256" key="3">
    <source>
        <dbReference type="ARBA" id="ARBA00011738"/>
    </source>
</evidence>
<dbReference type="EC" id="3.6.1.45" evidence="9"/>
<comment type="subcellular location">
    <subcellularLocation>
        <location evidence="2">Cytoplasm</location>
    </subcellularLocation>
</comment>
<dbReference type="InterPro" id="IPR000086">
    <property type="entry name" value="NUDIX_hydrolase_dom"/>
</dbReference>
<comment type="catalytic activity">
    <reaction evidence="7">
        <text>UDP-sugar + H2O = UMP + alpha-D-aldose 1-phosphate.</text>
        <dbReference type="EC" id="3.6.1.45"/>
    </reaction>
</comment>
<proteinExistence type="predicted"/>
<keyword evidence="5" id="KW-0378">Hydrolase</keyword>
<dbReference type="AlphaFoldDB" id="A0A1D2MHG8"/>
<dbReference type="SUPFAM" id="SSF55811">
    <property type="entry name" value="Nudix"/>
    <property type="match status" value="1"/>
</dbReference>
<evidence type="ECO:0000256" key="4">
    <source>
        <dbReference type="ARBA" id="ARBA00022490"/>
    </source>
</evidence>
<keyword evidence="14" id="KW-1185">Reference proteome</keyword>
<feature type="domain" description="Nudix hydrolase" evidence="12">
    <location>
        <begin position="76"/>
        <end position="244"/>
    </location>
</feature>
<comment type="caution">
    <text evidence="13">The sequence shown here is derived from an EMBL/GenBank/DDBJ whole genome shotgun (WGS) entry which is preliminary data.</text>
</comment>
<keyword evidence="6" id="KW-0460">Magnesium</keyword>
<sequence>MEYTRTRFWSRTLTHWKHQIPGQLQPSRYFSTKRPKTVLEDIKGMTVEPIRESDYLKTLKLQFTQNGRKRYRDVARVHASIMVVLYNRTRKVIVLVRQFRPAVFVCGAIPSTADNSIESLNSIDWSKVPLETGITLEIPGGIIDENMTAAEAIKQEVLEECGYDVPLSSFENIGEFRTSTGVSGDAQTMFYAECTDDMKVSEGGGKPTNGEFVEVVEMSVPDVRKFINQKVVNANCALLIGMQWFMYFKAGKI</sequence>
<dbReference type="GO" id="GO:0019693">
    <property type="term" value="P:ribose phosphate metabolic process"/>
    <property type="evidence" value="ECO:0007669"/>
    <property type="project" value="TreeGrafter"/>
</dbReference>
<dbReference type="CDD" id="cd18887">
    <property type="entry name" value="NUDIX_UGPPase_Nudt14"/>
    <property type="match status" value="1"/>
</dbReference>
<dbReference type="FunFam" id="3.90.79.10:FF:000035">
    <property type="entry name" value="Uridine diphosphate glucose pyrophosphatase"/>
    <property type="match status" value="1"/>
</dbReference>
<name>A0A1D2MHG8_ORCCI</name>
<dbReference type="OrthoDB" id="10249920at2759"/>
<comment type="subunit">
    <text evidence="3">Homodimer.</text>
</comment>
<evidence type="ECO:0000256" key="8">
    <source>
        <dbReference type="ARBA" id="ARBA00054674"/>
    </source>
</evidence>
<dbReference type="Gene3D" id="3.90.79.10">
    <property type="entry name" value="Nucleoside Triphosphate Pyrophosphohydrolase"/>
    <property type="match status" value="1"/>
</dbReference>
<reference evidence="13 14" key="1">
    <citation type="journal article" date="2016" name="Genome Biol. Evol.">
        <title>Gene Family Evolution Reflects Adaptation to Soil Environmental Stressors in the Genome of the Collembolan Orchesella cincta.</title>
        <authorList>
            <person name="Faddeeva-Vakhrusheva A."/>
            <person name="Derks M.F."/>
            <person name="Anvar S.Y."/>
            <person name="Agamennone V."/>
            <person name="Suring W."/>
            <person name="Smit S."/>
            <person name="van Straalen N.M."/>
            <person name="Roelofs D."/>
        </authorList>
    </citation>
    <scope>NUCLEOTIDE SEQUENCE [LARGE SCALE GENOMIC DNA]</scope>
    <source>
        <tissue evidence="13">Mixed pool</tissue>
    </source>
</reference>
<dbReference type="NCBIfam" id="TIGR00052">
    <property type="entry name" value="nudix-type nucleoside diphosphatase, YffH/AdpP family"/>
    <property type="match status" value="1"/>
</dbReference>
<keyword evidence="4" id="KW-0963">Cytoplasm</keyword>
<evidence type="ECO:0000313" key="14">
    <source>
        <dbReference type="Proteomes" id="UP000094527"/>
    </source>
</evidence>
<dbReference type="PANTHER" id="PTHR11839">
    <property type="entry name" value="UDP/ADP-SUGAR PYROPHOSPHATASE"/>
    <property type="match status" value="1"/>
</dbReference>
<evidence type="ECO:0000256" key="6">
    <source>
        <dbReference type="ARBA" id="ARBA00022842"/>
    </source>
</evidence>
<evidence type="ECO:0000256" key="5">
    <source>
        <dbReference type="ARBA" id="ARBA00022801"/>
    </source>
</evidence>
<evidence type="ECO:0000256" key="2">
    <source>
        <dbReference type="ARBA" id="ARBA00004496"/>
    </source>
</evidence>
<evidence type="ECO:0000313" key="13">
    <source>
        <dbReference type="EMBL" id="ODM92426.1"/>
    </source>
</evidence>
<accession>A0A1D2MHG8</accession>
<evidence type="ECO:0000256" key="9">
    <source>
        <dbReference type="ARBA" id="ARBA00066480"/>
    </source>
</evidence>
<dbReference type="EMBL" id="LJIJ01001234">
    <property type="protein sequence ID" value="ODM92426.1"/>
    <property type="molecule type" value="Genomic_DNA"/>
</dbReference>
<evidence type="ECO:0000256" key="10">
    <source>
        <dbReference type="ARBA" id="ARBA00071467"/>
    </source>
</evidence>
<dbReference type="PANTHER" id="PTHR11839:SF15">
    <property type="entry name" value="URIDINE DIPHOSPHATE GLUCOSE PYROPHOSPHATASE NUDT14"/>
    <property type="match status" value="1"/>
</dbReference>
<dbReference type="OMA" id="YTYELCA"/>
<dbReference type="GO" id="GO:0005737">
    <property type="term" value="C:cytoplasm"/>
    <property type="evidence" value="ECO:0007669"/>
    <property type="project" value="UniProtKB-SubCell"/>
</dbReference>
<dbReference type="GO" id="GO:0046872">
    <property type="term" value="F:metal ion binding"/>
    <property type="evidence" value="ECO:0007669"/>
    <property type="project" value="InterPro"/>
</dbReference>
<gene>
    <name evidence="13" type="ORF">Ocin01_14252</name>
</gene>
<dbReference type="STRING" id="48709.A0A1D2MHG8"/>
<comment type="function">
    <text evidence="8">Hydrolyzes UDP-glucose to glucose 1-phosphate and UMP and ADP-ribose to ribose 5-phosphate and AMP. The physiological substrate is probably UDP-glucose. Poor activity on other substrates such as ADP-glucose, CDP-glucose, GDP-glucose and GDP-mannose.</text>
</comment>
<evidence type="ECO:0000256" key="11">
    <source>
        <dbReference type="ARBA" id="ARBA00080475"/>
    </source>
</evidence>
<comment type="cofactor">
    <cofactor evidence="1">
        <name>Mg(2+)</name>
        <dbReference type="ChEBI" id="CHEBI:18420"/>
    </cofactor>
</comment>
<evidence type="ECO:0000256" key="1">
    <source>
        <dbReference type="ARBA" id="ARBA00001946"/>
    </source>
</evidence>
<dbReference type="InterPro" id="IPR004385">
    <property type="entry name" value="NDP_pyrophosphatase"/>
</dbReference>